<evidence type="ECO:0000256" key="1">
    <source>
        <dbReference type="SAM" id="MobiDB-lite"/>
    </source>
</evidence>
<feature type="region of interest" description="Disordered" evidence="1">
    <location>
        <begin position="255"/>
        <end position="283"/>
    </location>
</feature>
<dbReference type="EMBL" id="FLYH01000041">
    <property type="protein sequence ID" value="SCA59620.1"/>
    <property type="molecule type" value="Genomic_DNA"/>
</dbReference>
<feature type="compositionally biased region" description="Polar residues" evidence="1">
    <location>
        <begin position="266"/>
        <end position="283"/>
    </location>
</feature>
<organism evidence="2 3">
    <name type="scientific">Plasmodium vivax</name>
    <name type="common">malaria parasite P. vivax</name>
    <dbReference type="NCBI Taxonomy" id="5855"/>
    <lineage>
        <taxon>Eukaryota</taxon>
        <taxon>Sar</taxon>
        <taxon>Alveolata</taxon>
        <taxon>Apicomplexa</taxon>
        <taxon>Aconoidasida</taxon>
        <taxon>Haemosporida</taxon>
        <taxon>Plasmodiidae</taxon>
        <taxon>Plasmodium</taxon>
        <taxon>Plasmodium (Plasmodium)</taxon>
    </lineage>
</organism>
<dbReference type="VEuPathDB" id="PlasmoDB:PVPAM_110055000"/>
<sequence>MSECRSGSDPYLNHACYTYLQNKFKNTTMGYYSTIDFNKIYDIFKTKNNRHSVYHSLLHEIITYTSIDAVFADADPRIACKFINYLLNDKLRKSYYHNDSIPPYEIYKNFVKDFYEERHGGYHKNKACDIYIEDIKEDIFKKMAILYQLYDEYDGLKKPTEKVDTTDCIELSKFAKNFNYAASNHGTNDSDLLEKLTDLRNLIENRISSTNYTCGTKINYFHLPQTSSTVQEKQDQAPSQEKRQQGTVAVLQEMSNVPNEPEVSEVATSSSGPETVTTQMESHTPAQSVYLEPLGYGRETRNYESRTSHESVPSYLSASSNNQGSFHGVGRPLVQGPGELYTVMDEENGNIEGGIHLQGYRRSNAAVKEEGASGILSSISGVLGGVDPVPVVGVSGGMGALFLLFRYTPVGTFFRGRRGRTYGIPSGFSGPFPGEFPGYQDYLGANIGYSQMNHLAE</sequence>
<dbReference type="VEuPathDB" id="PlasmoDB:PVX_063690"/>
<dbReference type="Proteomes" id="UP000196402">
    <property type="component" value="Unassembled WGS sequence"/>
</dbReference>
<gene>
    <name evidence="2" type="ORF">PVT01_000027300</name>
</gene>
<evidence type="ECO:0000313" key="3">
    <source>
        <dbReference type="Proteomes" id="UP000196402"/>
    </source>
</evidence>
<name>A0A1G4E656_PLAVI</name>
<accession>A0A1G4E656</accession>
<dbReference type="VEuPathDB" id="PlasmoDB:PVW1_020006600"/>
<evidence type="ECO:0000313" key="2">
    <source>
        <dbReference type="EMBL" id="SCA59620.1"/>
    </source>
</evidence>
<proteinExistence type="predicted"/>
<protein>
    <submittedName>
        <fullName evidence="2">Vir protein, putative</fullName>
    </submittedName>
</protein>
<dbReference type="VEuPathDB" id="PlasmoDB:PVP01_0006990"/>
<dbReference type="AlphaFoldDB" id="A0A1G4E656"/>
<reference evidence="2 3" key="1">
    <citation type="submission" date="2016-07" db="EMBL/GenBank/DDBJ databases">
        <authorList>
            <consortium name="Pathogen Informatics"/>
        </authorList>
    </citation>
    <scope>NUCLEOTIDE SEQUENCE [LARGE SCALE GENOMIC DNA]</scope>
</reference>